<feature type="region of interest" description="Disordered" evidence="1">
    <location>
        <begin position="87"/>
        <end position="131"/>
    </location>
</feature>
<feature type="compositionally biased region" description="Basic and acidic residues" evidence="1">
    <location>
        <begin position="1"/>
        <end position="11"/>
    </location>
</feature>
<feature type="compositionally biased region" description="Low complexity" evidence="1">
    <location>
        <begin position="38"/>
        <end position="57"/>
    </location>
</feature>
<dbReference type="Proteomes" id="UP001149165">
    <property type="component" value="Unassembled WGS sequence"/>
</dbReference>
<comment type="caution">
    <text evidence="2">The sequence shown here is derived from an EMBL/GenBank/DDBJ whole genome shotgun (WGS) entry which is preliminary data.</text>
</comment>
<sequence length="362" mass="39316">MREEIVSDRNAARSRNRKKQSEVTITGGMRSSSPAPPGLSSGSSSSPSITSVETSSTGVGFGFSGGTFGFRRDSVDARDDGSGLLAPVITAMGTPTGTGTPTPAPADRNGNGHGVMEQRSSRASSSSWSTAAPSAASAASVGAMDNDVQSQDLNDKLYTCLFHMLDCHDSFDDVSQWKTHVLSHFRTHPPPRMARCPLCPNTEFVDEGYDESVLLSPLSMVESSIAGLDISDRSDERMPAPNNQEGPMVTTISNDKEAIQQEEPAWLRMLDHVATVHYQRGETLAGSRPDFELMRYLYGRRIISDAQFKAMQLAPAPSSPAYHRSQDRVRASIGSSDEPYYAPYSRRREERMKGATRRVSVV</sequence>
<organism evidence="2 3">
    <name type="scientific">Penicillium angulare</name>
    <dbReference type="NCBI Taxonomy" id="116970"/>
    <lineage>
        <taxon>Eukaryota</taxon>
        <taxon>Fungi</taxon>
        <taxon>Dikarya</taxon>
        <taxon>Ascomycota</taxon>
        <taxon>Pezizomycotina</taxon>
        <taxon>Eurotiomycetes</taxon>
        <taxon>Eurotiomycetidae</taxon>
        <taxon>Eurotiales</taxon>
        <taxon>Aspergillaceae</taxon>
        <taxon>Penicillium</taxon>
    </lineage>
</organism>
<accession>A0A9W9G870</accession>
<keyword evidence="3" id="KW-1185">Reference proteome</keyword>
<dbReference type="EMBL" id="JAPQKH010000002">
    <property type="protein sequence ID" value="KAJ5113764.1"/>
    <property type="molecule type" value="Genomic_DNA"/>
</dbReference>
<feature type="compositionally biased region" description="Low complexity" evidence="1">
    <location>
        <begin position="121"/>
        <end position="131"/>
    </location>
</feature>
<evidence type="ECO:0008006" key="4">
    <source>
        <dbReference type="Google" id="ProtNLM"/>
    </source>
</evidence>
<feature type="region of interest" description="Disordered" evidence="1">
    <location>
        <begin position="1"/>
        <end position="57"/>
    </location>
</feature>
<name>A0A9W9G870_9EURO</name>
<feature type="region of interest" description="Disordered" evidence="1">
    <location>
        <begin position="317"/>
        <end position="362"/>
    </location>
</feature>
<protein>
    <recommendedName>
        <fullName evidence="4">C2H2-type domain-containing protein</fullName>
    </recommendedName>
</protein>
<gene>
    <name evidence="2" type="ORF">N7456_002298</name>
</gene>
<evidence type="ECO:0000313" key="3">
    <source>
        <dbReference type="Proteomes" id="UP001149165"/>
    </source>
</evidence>
<feature type="compositionally biased region" description="Low complexity" evidence="1">
    <location>
        <begin position="90"/>
        <end position="101"/>
    </location>
</feature>
<evidence type="ECO:0000313" key="2">
    <source>
        <dbReference type="EMBL" id="KAJ5113764.1"/>
    </source>
</evidence>
<dbReference type="AlphaFoldDB" id="A0A9W9G870"/>
<reference evidence="2" key="1">
    <citation type="submission" date="2022-11" db="EMBL/GenBank/DDBJ databases">
        <authorList>
            <person name="Petersen C."/>
        </authorList>
    </citation>
    <scope>NUCLEOTIDE SEQUENCE</scope>
    <source>
        <strain evidence="2">IBT 30069</strain>
    </source>
</reference>
<evidence type="ECO:0000256" key="1">
    <source>
        <dbReference type="SAM" id="MobiDB-lite"/>
    </source>
</evidence>
<proteinExistence type="predicted"/>
<reference evidence="2" key="2">
    <citation type="journal article" date="2023" name="IMA Fungus">
        <title>Comparative genomic study of the Penicillium genus elucidates a diverse pangenome and 15 lateral gene transfer events.</title>
        <authorList>
            <person name="Petersen C."/>
            <person name="Sorensen T."/>
            <person name="Nielsen M.R."/>
            <person name="Sondergaard T.E."/>
            <person name="Sorensen J.L."/>
            <person name="Fitzpatrick D.A."/>
            <person name="Frisvad J.C."/>
            <person name="Nielsen K.L."/>
        </authorList>
    </citation>
    <scope>NUCLEOTIDE SEQUENCE</scope>
    <source>
        <strain evidence="2">IBT 30069</strain>
    </source>
</reference>
<dbReference type="OrthoDB" id="409136at2759"/>